<sequence>MPQTPNGAAAPYCSVALFLEYHDWQQIADLIRDGEGPRPTRARILDGTTPSDEYTRINRVLLAASGELEGACFVGKRYSTDDLAALTGSGAERLRKIVADLAFWTLSQRRQPGSADPDTVPGAKQALAELDRLRDGDRIFPLQESANAGLPSTSDPDPSQQANPLITNAERFFGTHRQGYNRPYRPGGY</sequence>
<accession>A0A2Z3HBX4</accession>
<proteinExistence type="predicted"/>
<reference evidence="1 2" key="1">
    <citation type="submission" date="2018-01" db="EMBL/GenBank/DDBJ databases">
        <title>G. obscuriglobus.</title>
        <authorList>
            <person name="Franke J."/>
            <person name="Blomberg W."/>
            <person name="Selmecki A."/>
        </authorList>
    </citation>
    <scope>NUCLEOTIDE SEQUENCE [LARGE SCALE GENOMIC DNA]</scope>
    <source>
        <strain evidence="1 2">DSM 5831</strain>
    </source>
</reference>
<dbReference type="KEGG" id="gog:C1280_18085"/>
<dbReference type="EMBL" id="CP025958">
    <property type="protein sequence ID" value="AWM38710.1"/>
    <property type="molecule type" value="Genomic_DNA"/>
</dbReference>
<dbReference type="Proteomes" id="UP000245802">
    <property type="component" value="Chromosome"/>
</dbReference>
<dbReference type="OrthoDB" id="10006128at2"/>
<gene>
    <name evidence="1" type="ORF">C1280_18085</name>
</gene>
<evidence type="ECO:0008006" key="3">
    <source>
        <dbReference type="Google" id="ProtNLM"/>
    </source>
</evidence>
<protein>
    <recommendedName>
        <fullName evidence="3">DUF1320 domain-containing protein</fullName>
    </recommendedName>
</protein>
<keyword evidence="2" id="KW-1185">Reference proteome</keyword>
<dbReference type="AlphaFoldDB" id="A0A2Z3HBX4"/>
<name>A0A2Z3HBX4_9BACT</name>
<evidence type="ECO:0000313" key="1">
    <source>
        <dbReference type="EMBL" id="AWM38710.1"/>
    </source>
</evidence>
<evidence type="ECO:0000313" key="2">
    <source>
        <dbReference type="Proteomes" id="UP000245802"/>
    </source>
</evidence>
<organism evidence="1 2">
    <name type="scientific">Gemmata obscuriglobus</name>
    <dbReference type="NCBI Taxonomy" id="114"/>
    <lineage>
        <taxon>Bacteria</taxon>
        <taxon>Pseudomonadati</taxon>
        <taxon>Planctomycetota</taxon>
        <taxon>Planctomycetia</taxon>
        <taxon>Gemmatales</taxon>
        <taxon>Gemmataceae</taxon>
        <taxon>Gemmata</taxon>
    </lineage>
</organism>
<dbReference type="RefSeq" id="WP_010047291.1">
    <property type="nucleotide sequence ID" value="NZ_CP025958.1"/>
</dbReference>